<keyword evidence="4" id="KW-0788">Thiol protease</keyword>
<evidence type="ECO:0000259" key="8">
    <source>
        <dbReference type="PROSITE" id="PS51935"/>
    </source>
</evidence>
<accession>A0ABD6S761</accession>
<feature type="region of interest" description="Disordered" evidence="5">
    <location>
        <begin position="191"/>
        <end position="237"/>
    </location>
</feature>
<dbReference type="SUPFAM" id="SSF54001">
    <property type="entry name" value="Cysteine proteinases"/>
    <property type="match status" value="1"/>
</dbReference>
<keyword evidence="3" id="KW-0378">Hydrolase</keyword>
<feature type="domain" description="NlpC/P60" evidence="8">
    <location>
        <begin position="45"/>
        <end position="185"/>
    </location>
</feature>
<dbReference type="EMBL" id="NTYF01000023">
    <property type="protein sequence ID" value="PER55673.1"/>
    <property type="molecule type" value="Genomic_DNA"/>
</dbReference>
<evidence type="ECO:0000256" key="4">
    <source>
        <dbReference type="ARBA" id="ARBA00022807"/>
    </source>
</evidence>
<keyword evidence="6" id="KW-1133">Transmembrane helix</keyword>
<dbReference type="PROSITE" id="PS51935">
    <property type="entry name" value="NLPC_P60"/>
    <property type="match status" value="1"/>
</dbReference>
<keyword evidence="6" id="KW-0812">Transmembrane</keyword>
<keyword evidence="6" id="KW-0472">Membrane</keyword>
<protein>
    <recommendedName>
        <fullName evidence="8">NlpC/P60 domain-containing protein</fullName>
    </recommendedName>
</protein>
<gene>
    <name evidence="9" type="ORF">CN495_07930</name>
</gene>
<comment type="similarity">
    <text evidence="1">Belongs to the peptidase C40 family.</text>
</comment>
<feature type="transmembrane region" description="Helical" evidence="6">
    <location>
        <begin position="275"/>
        <end position="299"/>
    </location>
</feature>
<dbReference type="GO" id="GO:0006508">
    <property type="term" value="P:proteolysis"/>
    <property type="evidence" value="ECO:0007669"/>
    <property type="project" value="UniProtKB-KW"/>
</dbReference>
<comment type="caution">
    <text evidence="9">The sequence shown here is derived from an EMBL/GenBank/DDBJ whole genome shotgun (WGS) entry which is preliminary data.</text>
</comment>
<evidence type="ECO:0000313" key="10">
    <source>
        <dbReference type="Proteomes" id="UP000219897"/>
    </source>
</evidence>
<sequence length="365" mass="39728">MKVWKKTLIKSLVSFSVLAGFIFPTSSAYAIRQNTTEDPAPNTASREIEMAIAKGKELVGITDYWWGGGHGGATTKQYNDSPPKLDCSSFVHWAYNKGAGMMLGEVGTTSSYKQYFKKNLLTGLKKEDFKRGDLVYLNGGTHIVIWLGGDAFIGMQGYGSPDKKGGVQMTTTKGYKIDGIVIRIDKTSEGVKQSTPEALKDPNSVTVTGAGNPTGEKKEGNGQTTAETGGREPFNPWIKTDAKSNVKGADSGDSVISRDMYVGVKDWSQKAYSGLIYVAFILSAVLIVYTSITVVWYFVMLPRNGERGMVAFERLSGVDAIHSRKTSFDLLGRWTVSICIMGFFMSGAYVTAMGRVYEGMLVLMG</sequence>
<dbReference type="AlphaFoldDB" id="A0ABD6S761"/>
<keyword evidence="2" id="KW-0645">Protease</keyword>
<evidence type="ECO:0000256" key="3">
    <source>
        <dbReference type="ARBA" id="ARBA00022801"/>
    </source>
</evidence>
<evidence type="ECO:0000313" key="9">
    <source>
        <dbReference type="EMBL" id="PER55673.1"/>
    </source>
</evidence>
<feature type="transmembrane region" description="Helical" evidence="6">
    <location>
        <begin position="334"/>
        <end position="357"/>
    </location>
</feature>
<organism evidence="9 10">
    <name type="scientific">Bacillus thuringiensis</name>
    <dbReference type="NCBI Taxonomy" id="1428"/>
    <lineage>
        <taxon>Bacteria</taxon>
        <taxon>Bacillati</taxon>
        <taxon>Bacillota</taxon>
        <taxon>Bacilli</taxon>
        <taxon>Bacillales</taxon>
        <taxon>Bacillaceae</taxon>
        <taxon>Bacillus</taxon>
        <taxon>Bacillus cereus group</taxon>
    </lineage>
</organism>
<evidence type="ECO:0000256" key="1">
    <source>
        <dbReference type="ARBA" id="ARBA00007074"/>
    </source>
</evidence>
<evidence type="ECO:0000256" key="2">
    <source>
        <dbReference type="ARBA" id="ARBA00022670"/>
    </source>
</evidence>
<dbReference type="Pfam" id="PF00877">
    <property type="entry name" value="NLPC_P60"/>
    <property type="match status" value="1"/>
</dbReference>
<reference evidence="9 10" key="1">
    <citation type="submission" date="2017-09" db="EMBL/GenBank/DDBJ databases">
        <title>Large-scale bioinformatics analysis of Bacillus genomes uncovers conserved roles of natural products in bacterial physiology.</title>
        <authorList>
            <consortium name="Agbiome Team Llc"/>
            <person name="Bleich R.M."/>
            <person name="Kirk G.J."/>
            <person name="Santa Maria K.C."/>
            <person name="Allen S.E."/>
            <person name="Farag S."/>
            <person name="Shank E.A."/>
            <person name="Bowers A."/>
        </authorList>
    </citation>
    <scope>NUCLEOTIDE SEQUENCE [LARGE SCALE GENOMIC DNA]</scope>
    <source>
        <strain evidence="9 10">AFS005140</strain>
    </source>
</reference>
<feature type="signal peptide" evidence="7">
    <location>
        <begin position="1"/>
        <end position="30"/>
    </location>
</feature>
<dbReference type="InterPro" id="IPR000064">
    <property type="entry name" value="NLP_P60_dom"/>
</dbReference>
<evidence type="ECO:0000256" key="6">
    <source>
        <dbReference type="SAM" id="Phobius"/>
    </source>
</evidence>
<dbReference type="RefSeq" id="WP_098317014.1">
    <property type="nucleotide sequence ID" value="NZ_NTYF01000023.1"/>
</dbReference>
<proteinExistence type="inferred from homology"/>
<name>A0ABD6S761_BACTU</name>
<dbReference type="InterPro" id="IPR038765">
    <property type="entry name" value="Papain-like_cys_pep_sf"/>
</dbReference>
<dbReference type="Proteomes" id="UP000219897">
    <property type="component" value="Unassembled WGS sequence"/>
</dbReference>
<keyword evidence="7" id="KW-0732">Signal</keyword>
<evidence type="ECO:0000256" key="5">
    <source>
        <dbReference type="SAM" id="MobiDB-lite"/>
    </source>
</evidence>
<dbReference type="GO" id="GO:0008234">
    <property type="term" value="F:cysteine-type peptidase activity"/>
    <property type="evidence" value="ECO:0007669"/>
    <property type="project" value="UniProtKB-KW"/>
</dbReference>
<feature type="chain" id="PRO_5044785410" description="NlpC/P60 domain-containing protein" evidence="7">
    <location>
        <begin position="31"/>
        <end position="365"/>
    </location>
</feature>
<evidence type="ECO:0000256" key="7">
    <source>
        <dbReference type="SAM" id="SignalP"/>
    </source>
</evidence>
<dbReference type="Gene3D" id="3.90.1720.10">
    <property type="entry name" value="endopeptidase domain like (from Nostoc punctiforme)"/>
    <property type="match status" value="1"/>
</dbReference>